<feature type="transmembrane region" description="Helical" evidence="1">
    <location>
        <begin position="434"/>
        <end position="460"/>
    </location>
</feature>
<feature type="transmembrane region" description="Helical" evidence="1">
    <location>
        <begin position="481"/>
        <end position="501"/>
    </location>
</feature>
<dbReference type="PANTHER" id="PTHR13018">
    <property type="entry name" value="PROBABLE MEMBRANE PROTEIN DUF221-RELATED"/>
    <property type="match status" value="1"/>
</dbReference>
<organism evidence="3">
    <name type="scientific">Hexamita inflata</name>
    <dbReference type="NCBI Taxonomy" id="28002"/>
    <lineage>
        <taxon>Eukaryota</taxon>
        <taxon>Metamonada</taxon>
        <taxon>Diplomonadida</taxon>
        <taxon>Hexamitidae</taxon>
        <taxon>Hexamitinae</taxon>
        <taxon>Hexamita</taxon>
    </lineage>
</organism>
<feature type="transmembrane region" description="Helical" evidence="1">
    <location>
        <begin position="544"/>
        <end position="561"/>
    </location>
</feature>
<gene>
    <name evidence="4" type="ORF">HINF_LOCUS52788</name>
    <name evidence="3" type="ORF">HINF_LOCUS62598</name>
</gene>
<feature type="transmembrane region" description="Helical" evidence="1">
    <location>
        <begin position="302"/>
        <end position="324"/>
    </location>
</feature>
<name>A0AA86VRU2_9EUKA</name>
<reference evidence="4 5" key="2">
    <citation type="submission" date="2024-07" db="EMBL/GenBank/DDBJ databases">
        <authorList>
            <person name="Akdeniz Z."/>
        </authorList>
    </citation>
    <scope>NUCLEOTIDE SEQUENCE [LARGE SCALE GENOMIC DNA]</scope>
</reference>
<dbReference type="EMBL" id="CAXDID020000265">
    <property type="protein sequence ID" value="CAL6066945.1"/>
    <property type="molecule type" value="Genomic_DNA"/>
</dbReference>
<proteinExistence type="predicted"/>
<feature type="domain" description="CSC1/OSCA1-like 7TM region" evidence="2">
    <location>
        <begin position="322"/>
        <end position="555"/>
    </location>
</feature>
<keyword evidence="1" id="KW-0472">Membrane</keyword>
<evidence type="ECO:0000313" key="5">
    <source>
        <dbReference type="Proteomes" id="UP001642409"/>
    </source>
</evidence>
<feature type="transmembrane region" description="Helical" evidence="1">
    <location>
        <begin position="82"/>
        <end position="102"/>
    </location>
</feature>
<evidence type="ECO:0000313" key="4">
    <source>
        <dbReference type="EMBL" id="CAL6066945.1"/>
    </source>
</evidence>
<keyword evidence="1" id="KW-1133">Transmembrane helix</keyword>
<evidence type="ECO:0000259" key="2">
    <source>
        <dbReference type="Pfam" id="PF02714"/>
    </source>
</evidence>
<reference evidence="3" key="1">
    <citation type="submission" date="2023-06" db="EMBL/GenBank/DDBJ databases">
        <authorList>
            <person name="Kurt Z."/>
        </authorList>
    </citation>
    <scope>NUCLEOTIDE SEQUENCE</scope>
</reference>
<dbReference type="AlphaFoldDB" id="A0AA86VRU2"/>
<dbReference type="GO" id="GO:0005227">
    <property type="term" value="F:calcium-activated cation channel activity"/>
    <property type="evidence" value="ECO:0007669"/>
    <property type="project" value="InterPro"/>
</dbReference>
<comment type="caution">
    <text evidence="3">The sequence shown here is derived from an EMBL/GenBank/DDBJ whole genome shotgun (WGS) entry which is preliminary data.</text>
</comment>
<feature type="transmembrane region" description="Helical" evidence="1">
    <location>
        <begin position="344"/>
        <end position="363"/>
    </location>
</feature>
<protein>
    <submittedName>
        <fullName evidence="3">Transmembrane domain-containing protein</fullName>
    </submittedName>
    <submittedName>
        <fullName evidence="4">Transmembrane_domain-containing protein</fullName>
    </submittedName>
</protein>
<sequence>MNLPTRHTIFDFRSWPLYAGYQKLYERFGYDAMAYHMMLWQMFVLYLIISVASSAIWIPAIINDHFYNEKVFSLTSMLPRSSIRAIIWTSILFLTAIFARFIGYQRLQYIQNQQENSVQQFSVVIMNVHEQFQDQYVQMLIKQYVSATPVKYLRIQKIKSLKARRQLHFTLKDSEEFIREQGNVKSQFSWLTKLFGFAQIIQFLGSRRDSEYFEKRAQQYQKQITKNDKLKTNYDAVIVTMETKQQSLELIKKVNFWFNGKNQMQFGKVNGSKLHAIQAPAPDDIFMENLYYNPVTRFIRSFTACAIIAASSLAMFTVICIFRNKSRQQQSIHNLYLLEIVKYYAVYLCTFATDWFVRPFLYLAQGIEKHYSFIQKERAWIKKLYVYQIFNKFTIFFSRSVYTKNGVFEIKNILNIFGYTKEYRQKANNFGQDAYFYLIIVDFGWHMIDAGIFIFYWVILKAIAKTNRDKLVAMRSLPIRFASKNVYLLVVLTFILCFGHVCPTLALRVLIYFPIQSIVSRWVTLRISAPCVKTDILAYDFEQMIYVCVLIASIFLWLSYAQINQGFIYFTTVIPSVILMIQAIKMGVFDKFVEKLDKKFQEIIPKPIFSLELDSTKISVPQQWYEIYKHNISEEMLQASYQQEYDSTTIIPAILATEIIEEERAEVNK</sequence>
<dbReference type="EMBL" id="CATOUU010001157">
    <property type="protein sequence ID" value="CAI9974953.1"/>
    <property type="molecule type" value="Genomic_DNA"/>
</dbReference>
<dbReference type="InterPro" id="IPR045122">
    <property type="entry name" value="Csc1-like"/>
</dbReference>
<dbReference type="Pfam" id="PF02714">
    <property type="entry name" value="RSN1_7TM"/>
    <property type="match status" value="1"/>
</dbReference>
<dbReference type="InterPro" id="IPR003864">
    <property type="entry name" value="CSC1/OSCA1-like_7TM"/>
</dbReference>
<keyword evidence="5" id="KW-1185">Reference proteome</keyword>
<dbReference type="GO" id="GO:0005886">
    <property type="term" value="C:plasma membrane"/>
    <property type="evidence" value="ECO:0007669"/>
    <property type="project" value="TreeGrafter"/>
</dbReference>
<feature type="transmembrane region" description="Helical" evidence="1">
    <location>
        <begin position="43"/>
        <end position="62"/>
    </location>
</feature>
<feature type="transmembrane region" description="Helical" evidence="1">
    <location>
        <begin position="567"/>
        <end position="589"/>
    </location>
</feature>
<evidence type="ECO:0000256" key="1">
    <source>
        <dbReference type="SAM" id="Phobius"/>
    </source>
</evidence>
<accession>A0AA86VRU2</accession>
<dbReference type="Proteomes" id="UP001642409">
    <property type="component" value="Unassembled WGS sequence"/>
</dbReference>
<keyword evidence="1 3" id="KW-0812">Transmembrane</keyword>
<evidence type="ECO:0000313" key="3">
    <source>
        <dbReference type="EMBL" id="CAI9974953.1"/>
    </source>
</evidence>